<keyword evidence="2" id="KW-1185">Reference proteome</keyword>
<evidence type="ECO:0000313" key="1">
    <source>
        <dbReference type="EMBL" id="CBY10195.1"/>
    </source>
</evidence>
<organism evidence="1">
    <name type="scientific">Oikopleura dioica</name>
    <name type="common">Tunicate</name>
    <dbReference type="NCBI Taxonomy" id="34765"/>
    <lineage>
        <taxon>Eukaryota</taxon>
        <taxon>Metazoa</taxon>
        <taxon>Chordata</taxon>
        <taxon>Tunicata</taxon>
        <taxon>Appendicularia</taxon>
        <taxon>Copelata</taxon>
        <taxon>Oikopleuridae</taxon>
        <taxon>Oikopleura</taxon>
    </lineage>
</organism>
<reference evidence="1" key="1">
    <citation type="journal article" date="2010" name="Science">
        <title>Plasticity of animal genome architecture unmasked by rapid evolution of a pelagic tunicate.</title>
        <authorList>
            <person name="Denoeud F."/>
            <person name="Henriet S."/>
            <person name="Mungpakdee S."/>
            <person name="Aury J.M."/>
            <person name="Da Silva C."/>
            <person name="Brinkmann H."/>
            <person name="Mikhaleva J."/>
            <person name="Olsen L.C."/>
            <person name="Jubin C."/>
            <person name="Canestro C."/>
            <person name="Bouquet J.M."/>
            <person name="Danks G."/>
            <person name="Poulain J."/>
            <person name="Campsteijn C."/>
            <person name="Adamski M."/>
            <person name="Cross I."/>
            <person name="Yadetie F."/>
            <person name="Muffato M."/>
            <person name="Louis A."/>
            <person name="Butcher S."/>
            <person name="Tsagkogeorga G."/>
            <person name="Konrad A."/>
            <person name="Singh S."/>
            <person name="Jensen M.F."/>
            <person name="Cong E.H."/>
            <person name="Eikeseth-Otteraa H."/>
            <person name="Noel B."/>
            <person name="Anthouard V."/>
            <person name="Porcel B.M."/>
            <person name="Kachouri-Lafond R."/>
            <person name="Nishino A."/>
            <person name="Ugolini M."/>
            <person name="Chourrout P."/>
            <person name="Nishida H."/>
            <person name="Aasland R."/>
            <person name="Huzurbazar S."/>
            <person name="Westhof E."/>
            <person name="Delsuc F."/>
            <person name="Lehrach H."/>
            <person name="Reinhardt R."/>
            <person name="Weissenbach J."/>
            <person name="Roy S.W."/>
            <person name="Artiguenave F."/>
            <person name="Postlethwait J.H."/>
            <person name="Manak J.R."/>
            <person name="Thompson E.M."/>
            <person name="Jaillon O."/>
            <person name="Du Pasquier L."/>
            <person name="Boudinot P."/>
            <person name="Liberles D.A."/>
            <person name="Volff J.N."/>
            <person name="Philippe H."/>
            <person name="Lenhard B."/>
            <person name="Roest Crollius H."/>
            <person name="Wincker P."/>
            <person name="Chourrout D."/>
        </authorList>
    </citation>
    <scope>NUCLEOTIDE SEQUENCE [LARGE SCALE GENOMIC DNA]</scope>
</reference>
<protein>
    <submittedName>
        <fullName evidence="1">Uncharacterized protein</fullName>
    </submittedName>
</protein>
<proteinExistence type="predicted"/>
<dbReference type="Proteomes" id="UP000001307">
    <property type="component" value="Unassembled WGS sequence"/>
</dbReference>
<accession>E4XHX9</accession>
<name>E4XHX9_OIKDI</name>
<dbReference type="AlphaFoldDB" id="E4XHX9"/>
<dbReference type="EMBL" id="FN653053">
    <property type="protein sequence ID" value="CBY10195.1"/>
    <property type="molecule type" value="Genomic_DNA"/>
</dbReference>
<dbReference type="InParanoid" id="E4XHX9"/>
<evidence type="ECO:0000313" key="2">
    <source>
        <dbReference type="Proteomes" id="UP000001307"/>
    </source>
</evidence>
<sequence length="53" mass="5415">MLSNKSATISRIAVRQASTGKKIGTTVAGLAGASFAAYAVFCPHSFLNAGKEN</sequence>
<gene>
    <name evidence="1" type="ORF">GSOID_T00011129001</name>
</gene>